<dbReference type="NCBIfam" id="NF011100">
    <property type="entry name" value="PRK14527.1"/>
    <property type="match status" value="1"/>
</dbReference>
<dbReference type="GO" id="GO:0004017">
    <property type="term" value="F:AMP kinase activity"/>
    <property type="evidence" value="ECO:0007669"/>
    <property type="project" value="UniProtKB-UniRule"/>
</dbReference>
<feature type="binding site" evidence="5">
    <location>
        <position position="136"/>
    </location>
    <ligand>
        <name>AMP</name>
        <dbReference type="ChEBI" id="CHEBI:456215"/>
    </ligand>
</feature>
<feature type="binding site" evidence="5">
    <location>
        <position position="39"/>
    </location>
    <ligand>
        <name>AMP</name>
        <dbReference type="ChEBI" id="CHEBI:456215"/>
    </ligand>
</feature>
<dbReference type="HAMAP" id="MF_00235">
    <property type="entry name" value="Adenylate_kinase_Adk"/>
    <property type="match status" value="1"/>
</dbReference>
<comment type="subcellular location">
    <subcellularLocation>
        <location evidence="5 7">Cytoplasm</location>
    </subcellularLocation>
</comment>
<evidence type="ECO:0000313" key="8">
    <source>
        <dbReference type="EMBL" id="WCE46612.1"/>
    </source>
</evidence>
<dbReference type="GO" id="GO:0005737">
    <property type="term" value="C:cytoplasm"/>
    <property type="evidence" value="ECO:0007669"/>
    <property type="project" value="UniProtKB-SubCell"/>
</dbReference>
<feature type="binding site" evidence="5">
    <location>
        <position position="147"/>
    </location>
    <ligand>
        <name>AMP</name>
        <dbReference type="ChEBI" id="CHEBI:456215"/>
    </ligand>
</feature>
<name>A0AB38XQM4_9ACTO</name>
<evidence type="ECO:0000256" key="1">
    <source>
        <dbReference type="ARBA" id="ARBA00022679"/>
    </source>
</evidence>
<comment type="caution">
    <text evidence="5">Lacks conserved residue(s) required for the propagation of feature annotation.</text>
</comment>
<evidence type="ECO:0000256" key="4">
    <source>
        <dbReference type="ARBA" id="ARBA00022777"/>
    </source>
</evidence>
<dbReference type="Proteomes" id="UP001211044">
    <property type="component" value="Chromosome"/>
</dbReference>
<keyword evidence="2 5" id="KW-0545">Nucleotide biosynthesis</keyword>
<dbReference type="EC" id="2.7.4.3" evidence="5 7"/>
<dbReference type="Pfam" id="PF00406">
    <property type="entry name" value="ADK"/>
    <property type="match status" value="1"/>
</dbReference>
<keyword evidence="5" id="KW-0963">Cytoplasm</keyword>
<feature type="binding site" evidence="5">
    <location>
        <position position="130"/>
    </location>
    <ligand>
        <name>ATP</name>
        <dbReference type="ChEBI" id="CHEBI:30616"/>
    </ligand>
</feature>
<evidence type="ECO:0000256" key="2">
    <source>
        <dbReference type="ARBA" id="ARBA00022727"/>
    </source>
</evidence>
<feature type="binding site" evidence="5">
    <location>
        <begin position="88"/>
        <end position="91"/>
    </location>
    <ligand>
        <name>AMP</name>
        <dbReference type="ChEBI" id="CHEBI:456215"/>
    </ligand>
</feature>
<organism evidence="8 9">
    <name type="scientific">Winkia neuii subsp. anitrata</name>
    <dbReference type="NCBI Taxonomy" id="29318"/>
    <lineage>
        <taxon>Bacteria</taxon>
        <taxon>Bacillati</taxon>
        <taxon>Actinomycetota</taxon>
        <taxon>Actinomycetes</taxon>
        <taxon>Actinomycetales</taxon>
        <taxon>Actinomycetaceae</taxon>
        <taxon>Winkia</taxon>
    </lineage>
</organism>
<feature type="region of interest" description="NMP" evidence="5">
    <location>
        <begin position="33"/>
        <end position="62"/>
    </location>
</feature>
<feature type="binding site" evidence="5">
    <location>
        <begin position="13"/>
        <end position="18"/>
    </location>
    <ligand>
        <name>ATP</name>
        <dbReference type="ChEBI" id="CHEBI:30616"/>
    </ligand>
</feature>
<comment type="pathway">
    <text evidence="5">Purine metabolism; AMP biosynthesis via salvage pathway; AMP from ADP: step 1/1.</text>
</comment>
<feature type="binding site" evidence="5">
    <location>
        <position position="34"/>
    </location>
    <ligand>
        <name>AMP</name>
        <dbReference type="ChEBI" id="CHEBI:456215"/>
    </ligand>
</feature>
<dbReference type="EMBL" id="CP116394">
    <property type="protein sequence ID" value="WCE46612.1"/>
    <property type="molecule type" value="Genomic_DNA"/>
</dbReference>
<dbReference type="KEGG" id="wne:PIG85_02910"/>
<comment type="similarity">
    <text evidence="5 6">Belongs to the adenylate kinase family.</text>
</comment>
<feature type="binding site" evidence="5">
    <location>
        <begin position="60"/>
        <end position="62"/>
    </location>
    <ligand>
        <name>AMP</name>
        <dbReference type="ChEBI" id="CHEBI:456215"/>
    </ligand>
</feature>
<dbReference type="PANTHER" id="PTHR23359">
    <property type="entry name" value="NUCLEOTIDE KINASE"/>
    <property type="match status" value="1"/>
</dbReference>
<keyword evidence="1 5" id="KW-0808">Transferase</keyword>
<accession>A0AB38XQM4</accession>
<dbReference type="PROSITE" id="PS00113">
    <property type="entry name" value="ADENYLATE_KINASE"/>
    <property type="match status" value="1"/>
</dbReference>
<evidence type="ECO:0000256" key="7">
    <source>
        <dbReference type="RuleBase" id="RU003331"/>
    </source>
</evidence>
<evidence type="ECO:0000256" key="3">
    <source>
        <dbReference type="ARBA" id="ARBA00022741"/>
    </source>
</evidence>
<dbReference type="NCBIfam" id="NF001381">
    <property type="entry name" value="PRK00279.1-3"/>
    <property type="match status" value="1"/>
</dbReference>
<dbReference type="NCBIfam" id="NF011104">
    <property type="entry name" value="PRK14531.1"/>
    <property type="match status" value="1"/>
</dbReference>
<evidence type="ECO:0000313" key="9">
    <source>
        <dbReference type="Proteomes" id="UP001211044"/>
    </source>
</evidence>
<dbReference type="InterPro" id="IPR027417">
    <property type="entry name" value="P-loop_NTPase"/>
</dbReference>
<dbReference type="InterPro" id="IPR000850">
    <property type="entry name" value="Adenylat/UMP-CMP_kin"/>
</dbReference>
<comment type="domain">
    <text evidence="5">Consists of three domains, a large central CORE domain and two small peripheral domains, NMPbind and LID, which undergo movements during catalysis. The LID domain closes over the site of phosphoryl transfer upon ATP binding. Assembling and dissambling the active center during each catalytic cycle provides an effective means to prevent ATP hydrolysis.</text>
</comment>
<dbReference type="RefSeq" id="WP_004805732.1">
    <property type="nucleotide sequence ID" value="NZ_CP116394.1"/>
</dbReference>
<dbReference type="NCBIfam" id="NF011105">
    <property type="entry name" value="PRK14532.1"/>
    <property type="match status" value="1"/>
</dbReference>
<dbReference type="GO" id="GO:0044209">
    <property type="term" value="P:AMP salvage"/>
    <property type="evidence" value="ECO:0007669"/>
    <property type="project" value="UniProtKB-UniRule"/>
</dbReference>
<dbReference type="GO" id="GO:0005524">
    <property type="term" value="F:ATP binding"/>
    <property type="evidence" value="ECO:0007669"/>
    <property type="project" value="UniProtKB-UniRule"/>
</dbReference>
<dbReference type="Gene3D" id="3.40.50.300">
    <property type="entry name" value="P-loop containing nucleotide triphosphate hydrolases"/>
    <property type="match status" value="1"/>
</dbReference>
<dbReference type="AlphaFoldDB" id="A0AB38XQM4"/>
<gene>
    <name evidence="5" type="primary">adk</name>
    <name evidence="8" type="ORF">PIG85_02910</name>
</gene>
<keyword evidence="4 5" id="KW-0418">Kinase</keyword>
<keyword evidence="3 5" id="KW-0547">Nucleotide-binding</keyword>
<evidence type="ECO:0000256" key="5">
    <source>
        <dbReference type="HAMAP-Rule" id="MF_00235"/>
    </source>
</evidence>
<feature type="binding site" evidence="5">
    <location>
        <position position="175"/>
    </location>
    <ligand>
        <name>ATP</name>
        <dbReference type="ChEBI" id="CHEBI:30616"/>
    </ligand>
</feature>
<dbReference type="SUPFAM" id="SSF52540">
    <property type="entry name" value="P-loop containing nucleoside triphosphate hydrolases"/>
    <property type="match status" value="1"/>
</dbReference>
<protein>
    <recommendedName>
        <fullName evidence="5 7">Adenylate kinase</fullName>
        <shortName evidence="5">AK</shortName>
        <ecNumber evidence="5 7">2.7.4.3</ecNumber>
    </recommendedName>
    <alternativeName>
        <fullName evidence="5">ATP-AMP transphosphorylase</fullName>
    </alternativeName>
    <alternativeName>
        <fullName evidence="5">ATP:AMP phosphotransferase</fullName>
    </alternativeName>
    <alternativeName>
        <fullName evidence="5">Adenylate monophosphate kinase</fullName>
    </alternativeName>
</protein>
<sequence length="191" mass="20871">MTMKRVVILGAPGAGKGTQAKKIAEYLGIPHMSTGAMLRSQIDNGTELGNKAKEYMVAGNLVPDEVVNDIVATSLKEAVRDGGFLLDGYPRNLDQVHNLGYILHDLGVEIDGVLELKVNFDEVVERIKKRAQIEGRADDSDETVRNRLEVYKRETAPITAFYQTAGKLTVIDGMGTVDEVWERVKAAVDAA</sequence>
<dbReference type="InterPro" id="IPR033690">
    <property type="entry name" value="Adenylat_kinase_CS"/>
</dbReference>
<evidence type="ECO:0000256" key="6">
    <source>
        <dbReference type="RuleBase" id="RU003330"/>
    </source>
</evidence>
<keyword evidence="5 7" id="KW-0067">ATP-binding</keyword>
<reference evidence="8" key="1">
    <citation type="submission" date="2023-01" db="EMBL/GenBank/DDBJ databases">
        <title>Comparative Genomic Analysis of the Clinically-Derived Winkia Strain NY0527 Provides Evidence into the Taxonomic Reassignment of Winkia neuii and Characterizes Their Virulence Traits.</title>
        <authorList>
            <person name="Cai X."/>
            <person name="Peng Y."/>
            <person name="Li M."/>
            <person name="Qiu Y."/>
            <person name="Wang Y."/>
            <person name="Xu L."/>
            <person name="Hou Q."/>
        </authorList>
    </citation>
    <scope>NUCLEOTIDE SEQUENCE</scope>
    <source>
        <strain evidence="8">NY0527</strain>
    </source>
</reference>
<comment type="catalytic activity">
    <reaction evidence="5 7">
        <text>AMP + ATP = 2 ADP</text>
        <dbReference type="Rhea" id="RHEA:12973"/>
        <dbReference type="ChEBI" id="CHEBI:30616"/>
        <dbReference type="ChEBI" id="CHEBI:456215"/>
        <dbReference type="ChEBI" id="CHEBI:456216"/>
        <dbReference type="EC" id="2.7.4.3"/>
    </reaction>
</comment>
<proteinExistence type="inferred from homology"/>
<feature type="binding site" evidence="5">
    <location>
        <position position="95"/>
    </location>
    <ligand>
        <name>AMP</name>
        <dbReference type="ChEBI" id="CHEBI:456215"/>
    </ligand>
</feature>
<dbReference type="CDD" id="cd01428">
    <property type="entry name" value="ADK"/>
    <property type="match status" value="1"/>
</dbReference>
<dbReference type="PRINTS" id="PR00094">
    <property type="entry name" value="ADENYLTKNASE"/>
</dbReference>
<comment type="function">
    <text evidence="5">Catalyzes the reversible transfer of the terminal phosphate group between ATP and AMP. Plays an important role in cellular energy homeostasis and in adenine nucleotide metabolism.</text>
</comment>
<comment type="subunit">
    <text evidence="5 7">Monomer.</text>
</comment>